<dbReference type="GO" id="GO:0021754">
    <property type="term" value="P:facial nucleus development"/>
    <property type="evidence" value="ECO:0007669"/>
    <property type="project" value="Ensembl"/>
</dbReference>
<dbReference type="Gene3D" id="1.10.10.60">
    <property type="entry name" value="Homeodomain-like"/>
    <property type="match status" value="1"/>
</dbReference>
<keyword evidence="7 8" id="KW-0539">Nucleus</keyword>
<evidence type="ECO:0000256" key="8">
    <source>
        <dbReference type="PROSITE-ProRule" id="PRU00108"/>
    </source>
</evidence>
<dbReference type="GO" id="GO:0048704">
    <property type="term" value="P:embryonic skeletal system morphogenesis"/>
    <property type="evidence" value="ECO:0007669"/>
    <property type="project" value="Ensembl"/>
</dbReference>
<dbReference type="InterPro" id="IPR046327">
    <property type="entry name" value="HXA1/B1/D1"/>
</dbReference>
<keyword evidence="5 8" id="KW-0371">Homeobox</keyword>
<keyword evidence="4 8" id="KW-0238">DNA-binding</keyword>
<organism evidence="12 13">
    <name type="scientific">Naja naja</name>
    <name type="common">Indian cobra</name>
    <dbReference type="NCBI Taxonomy" id="35670"/>
    <lineage>
        <taxon>Eukaryota</taxon>
        <taxon>Metazoa</taxon>
        <taxon>Chordata</taxon>
        <taxon>Craniata</taxon>
        <taxon>Vertebrata</taxon>
        <taxon>Euteleostomi</taxon>
        <taxon>Lepidosauria</taxon>
        <taxon>Squamata</taxon>
        <taxon>Bifurcata</taxon>
        <taxon>Unidentata</taxon>
        <taxon>Episquamata</taxon>
        <taxon>Toxicofera</taxon>
        <taxon>Serpentes</taxon>
        <taxon>Colubroidea</taxon>
        <taxon>Elapidae</taxon>
        <taxon>Elapinae</taxon>
        <taxon>Naja</taxon>
    </lineage>
</organism>
<feature type="domain" description="Homeobox" evidence="11">
    <location>
        <begin position="240"/>
        <end position="300"/>
    </location>
</feature>
<evidence type="ECO:0000256" key="6">
    <source>
        <dbReference type="ARBA" id="ARBA00023163"/>
    </source>
</evidence>
<dbReference type="InterPro" id="IPR020479">
    <property type="entry name" value="HD_metazoa"/>
</dbReference>
<keyword evidence="3" id="KW-0805">Transcription regulation</keyword>
<comment type="subcellular location">
    <subcellularLocation>
        <location evidence="1 8 9">Nucleus</location>
    </subcellularLocation>
</comment>
<dbReference type="GO" id="GO:0019904">
    <property type="term" value="F:protein domain specific binding"/>
    <property type="evidence" value="ECO:0007669"/>
    <property type="project" value="Ensembl"/>
</dbReference>
<evidence type="ECO:0000256" key="7">
    <source>
        <dbReference type="ARBA" id="ARBA00023242"/>
    </source>
</evidence>
<name>A0A8C7DYC9_NAJNA</name>
<dbReference type="GO" id="GO:0000978">
    <property type="term" value="F:RNA polymerase II cis-regulatory region sequence-specific DNA binding"/>
    <property type="evidence" value="ECO:0007669"/>
    <property type="project" value="Ensembl"/>
</dbReference>
<dbReference type="PANTHER" id="PTHR45946:SF5">
    <property type="entry name" value="HOMEOBOX PROTEIN HOX-B1"/>
    <property type="match status" value="1"/>
</dbReference>
<evidence type="ECO:0000256" key="3">
    <source>
        <dbReference type="ARBA" id="ARBA00023015"/>
    </source>
</evidence>
<dbReference type="InterPro" id="IPR017970">
    <property type="entry name" value="Homeobox_CS"/>
</dbReference>
<dbReference type="SMART" id="SM00389">
    <property type="entry name" value="HOX"/>
    <property type="match status" value="1"/>
</dbReference>
<feature type="DNA-binding region" description="Homeobox" evidence="8">
    <location>
        <begin position="242"/>
        <end position="301"/>
    </location>
</feature>
<dbReference type="PROSITE" id="PS50071">
    <property type="entry name" value="HOMEOBOX_2"/>
    <property type="match status" value="1"/>
</dbReference>
<dbReference type="GeneTree" id="ENSGT00940000159503"/>
<dbReference type="GO" id="GO:0009952">
    <property type="term" value="P:anterior/posterior pattern specification"/>
    <property type="evidence" value="ECO:0007669"/>
    <property type="project" value="Ensembl"/>
</dbReference>
<dbReference type="SUPFAM" id="SSF46689">
    <property type="entry name" value="Homeodomain-like"/>
    <property type="match status" value="1"/>
</dbReference>
<dbReference type="PANTHER" id="PTHR45946">
    <property type="entry name" value="HOMEOBOX PROTEIN ROUGH-RELATED"/>
    <property type="match status" value="1"/>
</dbReference>
<dbReference type="PROSITE" id="PS00027">
    <property type="entry name" value="HOMEOBOX_1"/>
    <property type="match status" value="1"/>
</dbReference>
<dbReference type="PRINTS" id="PR00024">
    <property type="entry name" value="HOMEOBOX"/>
</dbReference>
<dbReference type="GO" id="GO:0048646">
    <property type="term" value="P:anatomical structure formation involved in morphogenesis"/>
    <property type="evidence" value="ECO:0007669"/>
    <property type="project" value="Ensembl"/>
</dbReference>
<dbReference type="GO" id="GO:0021571">
    <property type="term" value="P:rhombomere 5 development"/>
    <property type="evidence" value="ECO:0007669"/>
    <property type="project" value="Ensembl"/>
</dbReference>
<dbReference type="GO" id="GO:0021570">
    <property type="term" value="P:rhombomere 4 development"/>
    <property type="evidence" value="ECO:0007669"/>
    <property type="project" value="Ensembl"/>
</dbReference>
<evidence type="ECO:0000256" key="2">
    <source>
        <dbReference type="ARBA" id="ARBA00022473"/>
    </source>
</evidence>
<protein>
    <submittedName>
        <fullName evidence="12">Homeobox B1</fullName>
    </submittedName>
</protein>
<sequence length="346" mass="37321">MFKYLFRTIPRMNFFLDYAICNRGMSAYPPKEYQHLDQGTTSYPACSGTTPACDSYQSDGRFGMIGVGATGPNAHHQQGPSYPPPLPHSPASLNISFTSPSHQGGGGGYANSGCNSSFTNPQFYHSSPETDGAYFQTSAYPAMGSIPDAFCAATPGQFQPHQYGSDQGGYLQGALGNLSPPLSENKEPRACRAHPCPTAAAAAVATAAATATTSQTFDWMKVKRNPPRTATKVTDYGLTVHASTIRTNFTTKQLTELEKEFHFSKYLTRARRVEIAATLELNETQVKIWFQNRRMKQKKREKEGLAGPQPIAAAFRDSAKESSEAASSDRSSGPSTPEASPSSVSS</sequence>
<evidence type="ECO:0000256" key="10">
    <source>
        <dbReference type="SAM" id="MobiDB-lite"/>
    </source>
</evidence>
<dbReference type="GO" id="GO:0021612">
    <property type="term" value="P:facial nerve structural organization"/>
    <property type="evidence" value="ECO:0007669"/>
    <property type="project" value="Ensembl"/>
</dbReference>
<dbReference type="OrthoDB" id="6159439at2759"/>
<feature type="compositionally biased region" description="Low complexity" evidence="10">
    <location>
        <begin position="324"/>
        <end position="346"/>
    </location>
</feature>
<reference evidence="12" key="2">
    <citation type="submission" date="2025-09" db="UniProtKB">
        <authorList>
            <consortium name="Ensembl"/>
        </authorList>
    </citation>
    <scope>IDENTIFICATION</scope>
</reference>
<dbReference type="GO" id="GO:0005654">
    <property type="term" value="C:nucleoplasm"/>
    <property type="evidence" value="ECO:0007669"/>
    <property type="project" value="Ensembl"/>
</dbReference>
<dbReference type="CDD" id="cd00086">
    <property type="entry name" value="homeodomain"/>
    <property type="match status" value="1"/>
</dbReference>
<dbReference type="Ensembl" id="ENSNNAT00000014234.1">
    <property type="protein sequence ID" value="ENSNNAP00000013588.1"/>
    <property type="gene ID" value="ENSNNAG00000009145.1"/>
</dbReference>
<dbReference type="Proteomes" id="UP000694559">
    <property type="component" value="Unplaced"/>
</dbReference>
<keyword evidence="13" id="KW-1185">Reference proteome</keyword>
<reference evidence="12" key="1">
    <citation type="submission" date="2025-08" db="UniProtKB">
        <authorList>
            <consortium name="Ensembl"/>
        </authorList>
    </citation>
    <scope>IDENTIFICATION</scope>
</reference>
<dbReference type="FunFam" id="1.10.10.60:FF:000113">
    <property type="entry name" value="homeobox protein Hox-B1"/>
    <property type="match status" value="1"/>
</dbReference>
<keyword evidence="6" id="KW-0804">Transcription</keyword>
<evidence type="ECO:0000256" key="5">
    <source>
        <dbReference type="ARBA" id="ARBA00023155"/>
    </source>
</evidence>
<keyword evidence="2" id="KW-0217">Developmental protein</keyword>
<feature type="region of interest" description="Disordered" evidence="10">
    <location>
        <begin position="297"/>
        <end position="346"/>
    </location>
</feature>
<gene>
    <name evidence="12" type="primary">HOXB1</name>
</gene>
<accession>A0A8C7DYC9</accession>
<evidence type="ECO:0000313" key="12">
    <source>
        <dbReference type="Ensembl" id="ENSNNAP00000013588.1"/>
    </source>
</evidence>
<dbReference type="InterPro" id="IPR009057">
    <property type="entry name" value="Homeodomain-like_sf"/>
</dbReference>
<proteinExistence type="predicted"/>
<evidence type="ECO:0000256" key="1">
    <source>
        <dbReference type="ARBA" id="ARBA00004123"/>
    </source>
</evidence>
<dbReference type="InterPro" id="IPR001356">
    <property type="entry name" value="HD"/>
</dbReference>
<evidence type="ECO:0000313" key="13">
    <source>
        <dbReference type="Proteomes" id="UP000694559"/>
    </source>
</evidence>
<dbReference type="Pfam" id="PF00046">
    <property type="entry name" value="Homeodomain"/>
    <property type="match status" value="1"/>
</dbReference>
<evidence type="ECO:0000256" key="4">
    <source>
        <dbReference type="ARBA" id="ARBA00023125"/>
    </source>
</evidence>
<dbReference type="GO" id="GO:0001228">
    <property type="term" value="F:DNA-binding transcription activator activity, RNA polymerase II-specific"/>
    <property type="evidence" value="ECO:0007669"/>
    <property type="project" value="Ensembl"/>
</dbReference>
<dbReference type="AlphaFoldDB" id="A0A8C7DYC9"/>
<evidence type="ECO:0000259" key="11">
    <source>
        <dbReference type="PROSITE" id="PS50071"/>
    </source>
</evidence>
<dbReference type="OMA" id="ACNPSYG"/>
<evidence type="ECO:0000256" key="9">
    <source>
        <dbReference type="RuleBase" id="RU000682"/>
    </source>
</evidence>